<dbReference type="EMBL" id="RQTK01000257">
    <property type="protein sequence ID" value="RUS83127.1"/>
    <property type="molecule type" value="Genomic_DNA"/>
</dbReference>
<feature type="region of interest" description="Disordered" evidence="1">
    <location>
        <begin position="1"/>
        <end position="35"/>
    </location>
</feature>
<feature type="compositionally biased region" description="Acidic residues" evidence="1">
    <location>
        <begin position="291"/>
        <end position="301"/>
    </location>
</feature>
<feature type="compositionally biased region" description="Basic and acidic residues" evidence="1">
    <location>
        <begin position="70"/>
        <end position="82"/>
    </location>
</feature>
<evidence type="ECO:0000313" key="3">
    <source>
        <dbReference type="Proteomes" id="UP000271974"/>
    </source>
</evidence>
<evidence type="ECO:0000313" key="2">
    <source>
        <dbReference type="EMBL" id="RUS83127.1"/>
    </source>
</evidence>
<sequence length="409" mass="45509">MSYSDFLSMFKPAPQESDSTKEDASEAAEVDQPNLAAEVPCRSIMSFFSKSSAMKGTRKVSETNSIKVMAEVHSEKKSEKSKTLPSPLKRNSSIVPHMPTDVDAIEYLGSETVITDESKSKKRKPHVESSLMSQPKKAKVSEDGLRKSSNLSLSDSPNDRTDCSKDDRAVSTNKVHLSTKTSQSQLSFGKGVLVISKAKPEVKDLKEEPEAVENEQSGKKKRGRPKKVPDVKMSEEQDSVDNCEACSSPIATTPSNVNTEAATETPETTQLRRSSRTSRPVTPFMVNEVVSVDDDDDDSDEGENKKNKDRHRQRKKKEDSCEILKTETPSSKKKTKGPLAPIFTAMKPKEEIKPPPEDPEKVRLRREFMMSGIPEVLKRQIAENVSNVTLDYPPLPNPSHVQQLNRETY</sequence>
<feature type="compositionally biased region" description="Polar residues" evidence="1">
    <location>
        <begin position="249"/>
        <end position="258"/>
    </location>
</feature>
<proteinExistence type="predicted"/>
<protein>
    <submittedName>
        <fullName evidence="2">Uncharacterized protein</fullName>
    </submittedName>
</protein>
<name>A0A433TNG6_ELYCH</name>
<comment type="caution">
    <text evidence="2">The sequence shown here is derived from an EMBL/GenBank/DDBJ whole genome shotgun (WGS) entry which is preliminary data.</text>
</comment>
<reference evidence="2 3" key="1">
    <citation type="submission" date="2019-01" db="EMBL/GenBank/DDBJ databases">
        <title>A draft genome assembly of the solar-powered sea slug Elysia chlorotica.</title>
        <authorList>
            <person name="Cai H."/>
            <person name="Li Q."/>
            <person name="Fang X."/>
            <person name="Li J."/>
            <person name="Curtis N.E."/>
            <person name="Altenburger A."/>
            <person name="Shibata T."/>
            <person name="Feng M."/>
            <person name="Maeda T."/>
            <person name="Schwartz J.A."/>
            <person name="Shigenobu S."/>
            <person name="Lundholm N."/>
            <person name="Nishiyama T."/>
            <person name="Yang H."/>
            <person name="Hasebe M."/>
            <person name="Li S."/>
            <person name="Pierce S.K."/>
            <person name="Wang J."/>
        </authorList>
    </citation>
    <scope>NUCLEOTIDE SEQUENCE [LARGE SCALE GENOMIC DNA]</scope>
    <source>
        <strain evidence="2">EC2010</strain>
        <tissue evidence="2">Whole organism of an adult</tissue>
    </source>
</reference>
<dbReference type="AlphaFoldDB" id="A0A433TNG6"/>
<feature type="compositionally biased region" description="Low complexity" evidence="1">
    <location>
        <begin position="259"/>
        <end position="272"/>
    </location>
</feature>
<feature type="compositionally biased region" description="Basic and acidic residues" evidence="1">
    <location>
        <begin position="157"/>
        <end position="169"/>
    </location>
</feature>
<feature type="compositionally biased region" description="Basic and acidic residues" evidence="1">
    <location>
        <begin position="198"/>
        <end position="209"/>
    </location>
</feature>
<accession>A0A433TNG6</accession>
<feature type="compositionally biased region" description="Polar residues" evidence="1">
    <location>
        <begin position="170"/>
        <end position="187"/>
    </location>
</feature>
<evidence type="ECO:0000256" key="1">
    <source>
        <dbReference type="SAM" id="MobiDB-lite"/>
    </source>
</evidence>
<feature type="compositionally biased region" description="Basic and acidic residues" evidence="1">
    <location>
        <begin position="316"/>
        <end position="325"/>
    </location>
</feature>
<gene>
    <name evidence="2" type="ORF">EGW08_009116</name>
</gene>
<feature type="region of interest" description="Disordered" evidence="1">
    <location>
        <begin position="53"/>
        <end position="100"/>
    </location>
</feature>
<dbReference type="Proteomes" id="UP000271974">
    <property type="component" value="Unassembled WGS sequence"/>
</dbReference>
<feature type="non-terminal residue" evidence="2">
    <location>
        <position position="409"/>
    </location>
</feature>
<keyword evidence="3" id="KW-1185">Reference proteome</keyword>
<organism evidence="2 3">
    <name type="scientific">Elysia chlorotica</name>
    <name type="common">Eastern emerald elysia</name>
    <name type="synonym">Sea slug</name>
    <dbReference type="NCBI Taxonomy" id="188477"/>
    <lineage>
        <taxon>Eukaryota</taxon>
        <taxon>Metazoa</taxon>
        <taxon>Spiralia</taxon>
        <taxon>Lophotrochozoa</taxon>
        <taxon>Mollusca</taxon>
        <taxon>Gastropoda</taxon>
        <taxon>Heterobranchia</taxon>
        <taxon>Euthyneura</taxon>
        <taxon>Panpulmonata</taxon>
        <taxon>Sacoglossa</taxon>
        <taxon>Placobranchoidea</taxon>
        <taxon>Plakobranchidae</taxon>
        <taxon>Elysia</taxon>
    </lineage>
</organism>
<feature type="region of interest" description="Disordered" evidence="1">
    <location>
        <begin position="112"/>
        <end position="361"/>
    </location>
</feature>
<feature type="compositionally biased region" description="Basic and acidic residues" evidence="1">
    <location>
        <begin position="347"/>
        <end position="361"/>
    </location>
</feature>
<dbReference type="OrthoDB" id="9996895at2759"/>